<feature type="non-terminal residue" evidence="1">
    <location>
        <position position="78"/>
    </location>
</feature>
<name>A0AAD9JLK8_9ANNE</name>
<organism evidence="1 2">
    <name type="scientific">Paralvinella palmiformis</name>
    <dbReference type="NCBI Taxonomy" id="53620"/>
    <lineage>
        <taxon>Eukaryota</taxon>
        <taxon>Metazoa</taxon>
        <taxon>Spiralia</taxon>
        <taxon>Lophotrochozoa</taxon>
        <taxon>Annelida</taxon>
        <taxon>Polychaeta</taxon>
        <taxon>Sedentaria</taxon>
        <taxon>Canalipalpata</taxon>
        <taxon>Terebellida</taxon>
        <taxon>Terebelliformia</taxon>
        <taxon>Alvinellidae</taxon>
        <taxon>Paralvinella</taxon>
    </lineage>
</organism>
<gene>
    <name evidence="1" type="ORF">LSH36_242g07010</name>
</gene>
<sequence>MRVNDCAAHYLALSHKADHQGTLWYQPPKDSIRFRHFKLIGNLLFFYKAGSEPASSNTIEHLGLMLIEQCSIEKFGDH</sequence>
<proteinExistence type="predicted"/>
<accession>A0AAD9JLK8</accession>
<reference evidence="1" key="1">
    <citation type="journal article" date="2023" name="Mol. Biol. Evol.">
        <title>Third-Generation Sequencing Reveals the Adaptive Role of the Epigenome in Three Deep-Sea Polychaetes.</title>
        <authorList>
            <person name="Perez M."/>
            <person name="Aroh O."/>
            <person name="Sun Y."/>
            <person name="Lan Y."/>
            <person name="Juniper S.K."/>
            <person name="Young C.R."/>
            <person name="Angers B."/>
            <person name="Qian P.Y."/>
        </authorList>
    </citation>
    <scope>NUCLEOTIDE SEQUENCE</scope>
    <source>
        <strain evidence="1">P08H-3</strain>
    </source>
</reference>
<comment type="caution">
    <text evidence="1">The sequence shown here is derived from an EMBL/GenBank/DDBJ whole genome shotgun (WGS) entry which is preliminary data.</text>
</comment>
<evidence type="ECO:0000313" key="1">
    <source>
        <dbReference type="EMBL" id="KAK2155356.1"/>
    </source>
</evidence>
<dbReference type="EMBL" id="JAODUP010000242">
    <property type="protein sequence ID" value="KAK2155356.1"/>
    <property type="molecule type" value="Genomic_DNA"/>
</dbReference>
<keyword evidence="2" id="KW-1185">Reference proteome</keyword>
<dbReference type="AlphaFoldDB" id="A0AAD9JLK8"/>
<dbReference type="SUPFAM" id="SSF50729">
    <property type="entry name" value="PH domain-like"/>
    <property type="match status" value="1"/>
</dbReference>
<evidence type="ECO:0000313" key="2">
    <source>
        <dbReference type="Proteomes" id="UP001208570"/>
    </source>
</evidence>
<dbReference type="Proteomes" id="UP001208570">
    <property type="component" value="Unassembled WGS sequence"/>
</dbReference>
<protein>
    <submittedName>
        <fullName evidence="1">Uncharacterized protein</fullName>
    </submittedName>
</protein>